<proteinExistence type="predicted"/>
<dbReference type="Gene3D" id="3.30.565.10">
    <property type="entry name" value="Histidine kinase-like ATPase, C-terminal domain"/>
    <property type="match status" value="1"/>
</dbReference>
<name>A0A7W6BY12_9HYPH</name>
<dbReference type="SUPFAM" id="SSF55874">
    <property type="entry name" value="ATPase domain of HSP90 chaperone/DNA topoisomerase II/histidine kinase"/>
    <property type="match status" value="1"/>
</dbReference>
<dbReference type="AlphaFoldDB" id="A0A7W6BY12"/>
<evidence type="ECO:0000313" key="2">
    <source>
        <dbReference type="Proteomes" id="UP000531216"/>
    </source>
</evidence>
<dbReference type="EMBL" id="JACIDO010000007">
    <property type="protein sequence ID" value="MBB3937228.1"/>
    <property type="molecule type" value="Genomic_DNA"/>
</dbReference>
<gene>
    <name evidence="1" type="ORF">GGR05_003393</name>
</gene>
<keyword evidence="2" id="KW-1185">Reference proteome</keyword>
<dbReference type="RefSeq" id="WP_175526896.1">
    <property type="nucleotide sequence ID" value="NZ_FOOA01000017.1"/>
</dbReference>
<protein>
    <submittedName>
        <fullName evidence="1">Molecular chaperone HtpG</fullName>
    </submittedName>
</protein>
<dbReference type="Pfam" id="PF13589">
    <property type="entry name" value="HATPase_c_3"/>
    <property type="match status" value="1"/>
</dbReference>
<reference evidence="1 2" key="1">
    <citation type="submission" date="2020-08" db="EMBL/GenBank/DDBJ databases">
        <title>Genomic Encyclopedia of Type Strains, Phase IV (KMG-IV): sequencing the most valuable type-strain genomes for metagenomic binning, comparative biology and taxonomic classification.</title>
        <authorList>
            <person name="Goeker M."/>
        </authorList>
    </citation>
    <scope>NUCLEOTIDE SEQUENCE [LARGE SCALE GENOMIC DNA]</scope>
    <source>
        <strain evidence="1 2">DSM 25024</strain>
    </source>
</reference>
<evidence type="ECO:0000313" key="1">
    <source>
        <dbReference type="EMBL" id="MBB3937228.1"/>
    </source>
</evidence>
<dbReference type="InterPro" id="IPR036890">
    <property type="entry name" value="HATPase_C_sf"/>
</dbReference>
<comment type="caution">
    <text evidence="1">The sequence shown here is derived from an EMBL/GenBank/DDBJ whole genome shotgun (WGS) entry which is preliminary data.</text>
</comment>
<accession>A0A7W6BY12</accession>
<dbReference type="Proteomes" id="UP000531216">
    <property type="component" value="Unassembled WGS sequence"/>
</dbReference>
<organism evidence="1 2">
    <name type="scientific">Aureimonas phyllosphaerae</name>
    <dbReference type="NCBI Taxonomy" id="1166078"/>
    <lineage>
        <taxon>Bacteria</taxon>
        <taxon>Pseudomonadati</taxon>
        <taxon>Pseudomonadota</taxon>
        <taxon>Alphaproteobacteria</taxon>
        <taxon>Hyphomicrobiales</taxon>
        <taxon>Aurantimonadaceae</taxon>
        <taxon>Aureimonas</taxon>
    </lineage>
</organism>
<sequence>MYVEPLTAYREYLQNAADAIEMARERGLLAVDQEGQVDIDIDQAARTVRIRDNGTGIPAAEVQARLLGIGGSAKRGTRARGFRGVGRLAALGYAQTLTFRTRAQGEDSISEIVWDARRIRSAMQDPSAHDLASIVAAVVDVRVLDVEGFPDRFFEVEIGRIARQRGDRLLDVETVSAFLSQVAPVPFCPSFRHAEEIASRLRAGGGIEELKVRIDGGDPLTRPYRDRIPLGAGNGTIEDLQIVELPGLDGGLGAIGWFAHHDYQGAIPTGALVKGVRVRMGNVQIGDHTVLQGIFPEERFNSWTVGEVHVFDRRIVPNGRRDDFEANAHYANIVNQLSPIGREVARRCRTSSNRRTRLREFELAAREVCERLDLATQGGLDEARRARELAAARGGIVRMRRAIATDVLHAADRERMNETLEEVDGRLSGVRGMEADDPFQHLGETKRDTYREIIGLIYDCSTNHASAKALVDRIVRRISG</sequence>